<keyword evidence="2" id="KW-1185">Reference proteome</keyword>
<organism evidence="1 2">
    <name type="scientific">Periconia digitata</name>
    <dbReference type="NCBI Taxonomy" id="1303443"/>
    <lineage>
        <taxon>Eukaryota</taxon>
        <taxon>Fungi</taxon>
        <taxon>Dikarya</taxon>
        <taxon>Ascomycota</taxon>
        <taxon>Pezizomycotina</taxon>
        <taxon>Dothideomycetes</taxon>
        <taxon>Pleosporomycetidae</taxon>
        <taxon>Pleosporales</taxon>
        <taxon>Massarineae</taxon>
        <taxon>Periconiaceae</taxon>
        <taxon>Periconia</taxon>
    </lineage>
</organism>
<comment type="caution">
    <text evidence="1">The sequence shown here is derived from an EMBL/GenBank/DDBJ whole genome shotgun (WGS) entry which is preliminary data.</text>
</comment>
<dbReference type="EMBL" id="CAOQHR010000013">
    <property type="protein sequence ID" value="CAI6342292.1"/>
    <property type="molecule type" value="Genomic_DNA"/>
</dbReference>
<dbReference type="Proteomes" id="UP001152607">
    <property type="component" value="Unassembled WGS sequence"/>
</dbReference>
<reference evidence="1" key="1">
    <citation type="submission" date="2023-01" db="EMBL/GenBank/DDBJ databases">
        <authorList>
            <person name="Van Ghelder C."/>
            <person name="Rancurel C."/>
        </authorList>
    </citation>
    <scope>NUCLEOTIDE SEQUENCE</scope>
    <source>
        <strain evidence="1">CNCM I-4278</strain>
    </source>
</reference>
<accession>A0A9W4XZE1</accession>
<proteinExistence type="predicted"/>
<evidence type="ECO:0000313" key="1">
    <source>
        <dbReference type="EMBL" id="CAI6342292.1"/>
    </source>
</evidence>
<sequence>MCVEEMILMNIIDCITGEGRPKNSVKYFFYSVPCLIAPSHSFGRMVTRSRHIV</sequence>
<evidence type="ECO:0000313" key="2">
    <source>
        <dbReference type="Proteomes" id="UP001152607"/>
    </source>
</evidence>
<dbReference type="AlphaFoldDB" id="A0A9W4XZE1"/>
<name>A0A9W4XZE1_9PLEO</name>
<protein>
    <submittedName>
        <fullName evidence="1">Uncharacterized protein</fullName>
    </submittedName>
</protein>
<gene>
    <name evidence="1" type="ORF">PDIGIT_LOCUS15497</name>
</gene>